<proteinExistence type="predicted"/>
<evidence type="ECO:0000313" key="1">
    <source>
        <dbReference type="EMBL" id="MDH4625767.1"/>
    </source>
</evidence>
<sequence length="80" mass="9059">MQLSDDLKLIACYSIHPFPIKQTPVPIAPFHKLEMGNGSNILCFIHYHGGPNQLWQKPTLPVPGRQCGQIEICPILRMEH</sequence>
<name>A0AA43E0D5_PSESX</name>
<gene>
    <name evidence="1" type="ORF">JW322_29425</name>
</gene>
<comment type="caution">
    <text evidence="1">The sequence shown here is derived from an EMBL/GenBank/DDBJ whole genome shotgun (WGS) entry which is preliminary data.</text>
</comment>
<protein>
    <submittedName>
        <fullName evidence="1">Uncharacterized protein</fullName>
    </submittedName>
</protein>
<dbReference type="AlphaFoldDB" id="A0AA43E0D5"/>
<reference evidence="1" key="1">
    <citation type="submission" date="2021-02" db="EMBL/GenBank/DDBJ databases">
        <title>Genome analysis of blister spot of apple pathogen from New York area.</title>
        <authorList>
            <person name="Kandel P."/>
            <person name="Hockett K.L."/>
            <person name="Santander R."/>
            <person name="Acimovic S."/>
        </authorList>
    </citation>
    <scope>NUCLEOTIDE SEQUENCE</scope>
    <source>
        <strain evidence="1">PSP1</strain>
    </source>
</reference>
<dbReference type="EMBL" id="JAFFRZ010000004">
    <property type="protein sequence ID" value="MDH4625767.1"/>
    <property type="molecule type" value="Genomic_DNA"/>
</dbReference>
<dbReference type="Proteomes" id="UP001162155">
    <property type="component" value="Unassembled WGS sequence"/>
</dbReference>
<evidence type="ECO:0000313" key="2">
    <source>
        <dbReference type="Proteomes" id="UP001162155"/>
    </source>
</evidence>
<dbReference type="RefSeq" id="WP_154598137.1">
    <property type="nucleotide sequence ID" value="NZ_JAFFRY010000133.1"/>
</dbReference>
<accession>A0AA43E0D5</accession>
<organism evidence="1 2">
    <name type="scientific">Pseudomonas syringae pv. papulans</name>
    <dbReference type="NCBI Taxonomy" id="83963"/>
    <lineage>
        <taxon>Bacteria</taxon>
        <taxon>Pseudomonadati</taxon>
        <taxon>Pseudomonadota</taxon>
        <taxon>Gammaproteobacteria</taxon>
        <taxon>Pseudomonadales</taxon>
        <taxon>Pseudomonadaceae</taxon>
        <taxon>Pseudomonas</taxon>
        <taxon>Pseudomonas syringae</taxon>
    </lineage>
</organism>